<dbReference type="AlphaFoldDB" id="A0A2B4R752"/>
<gene>
    <name evidence="2" type="ORF">AWC38_SpisGene22965</name>
</gene>
<proteinExistence type="predicted"/>
<feature type="region of interest" description="Disordered" evidence="1">
    <location>
        <begin position="428"/>
        <end position="455"/>
    </location>
</feature>
<organism evidence="2 3">
    <name type="scientific">Stylophora pistillata</name>
    <name type="common">Smooth cauliflower coral</name>
    <dbReference type="NCBI Taxonomy" id="50429"/>
    <lineage>
        <taxon>Eukaryota</taxon>
        <taxon>Metazoa</taxon>
        <taxon>Cnidaria</taxon>
        <taxon>Anthozoa</taxon>
        <taxon>Hexacorallia</taxon>
        <taxon>Scleractinia</taxon>
        <taxon>Astrocoeniina</taxon>
        <taxon>Pocilloporidae</taxon>
        <taxon>Stylophora</taxon>
    </lineage>
</organism>
<evidence type="ECO:0008006" key="4">
    <source>
        <dbReference type="Google" id="ProtNLM"/>
    </source>
</evidence>
<dbReference type="PANTHER" id="PTHR47331">
    <property type="entry name" value="PHD-TYPE DOMAIN-CONTAINING PROTEIN"/>
    <property type="match status" value="1"/>
</dbReference>
<feature type="compositionally biased region" description="Basic and acidic residues" evidence="1">
    <location>
        <begin position="439"/>
        <end position="449"/>
    </location>
</feature>
<accession>A0A2B4R752</accession>
<name>A0A2B4R752_STYPI</name>
<reference evidence="3" key="1">
    <citation type="journal article" date="2017" name="bioRxiv">
        <title>Comparative analysis of the genomes of Stylophora pistillata and Acropora digitifera provides evidence for extensive differences between species of corals.</title>
        <authorList>
            <person name="Voolstra C.R."/>
            <person name="Li Y."/>
            <person name="Liew Y.J."/>
            <person name="Baumgarten S."/>
            <person name="Zoccola D."/>
            <person name="Flot J.-F."/>
            <person name="Tambutte S."/>
            <person name="Allemand D."/>
            <person name="Aranda M."/>
        </authorList>
    </citation>
    <scope>NUCLEOTIDE SEQUENCE [LARGE SCALE GENOMIC DNA]</scope>
</reference>
<sequence>MEVENDGMLPYLGIQLLNRVPHIETEVLVKPTSSGLLLHYHSHVDNRYKRSLFFPGSKEKISTPQSTKTAYGQTVIDQPTIVQRFNEYFTGVVSRLLETAGLSLRVGQFSSRKFTSECFILQPTSEKLILKQLRDLKVRKAAGLSSAYMVEKTLLSAATPLSLLEPPVLSDAPPERGFCILIFFGFRRGGEVRENCVMSICFKLLSFKAIESCFAYKPESMVCSVTLEALTSSMSTMSTAVAKMADTLVSKPKLSGLQWLPVPKWDGCCRSYATWKKEFNHWMMKYDQDKDEQLQRFRNAMPQGSWWTDQVKTCKTIDSAWKILDTEFADRRKLMDELLSEINNIGPVKGDSKSLTHFATTIARYGNEMGDNGYPVLESSEAPFLMSQLLSKLDPKDNSDFGREIKREGNEETVCNLITWLHQEESIRSRGKTSTVSEGRNEIRPEKASKKTVVNTTNNEETCPLDCNTKHHLAACPKFQNLTVNKKWEIVEQHWRCCKCLRAHHTNDCKKADSSTCDKCRKNHHRSLHNEKAGETNTTLNPRAAPFPSQFQGLSATWNGNIQGNAVYQKSKSKPVTGLCPVQKVKVLTKNGNFTEVLAMLDSGSNTSLLSKKAARRLKWISDASHYEPGWWKEEK</sequence>
<dbReference type="OrthoDB" id="5988308at2759"/>
<protein>
    <recommendedName>
        <fullName evidence="4">Peptidase aspartic putative domain-containing protein</fullName>
    </recommendedName>
</protein>
<dbReference type="PANTHER" id="PTHR47331:SF5">
    <property type="entry name" value="RIBONUCLEASE H"/>
    <property type="match status" value="1"/>
</dbReference>
<keyword evidence="3" id="KW-1185">Reference proteome</keyword>
<dbReference type="Proteomes" id="UP000225706">
    <property type="component" value="Unassembled WGS sequence"/>
</dbReference>
<evidence type="ECO:0000313" key="2">
    <source>
        <dbReference type="EMBL" id="PFX12996.1"/>
    </source>
</evidence>
<dbReference type="EMBL" id="LSMT01001103">
    <property type="protein sequence ID" value="PFX12996.1"/>
    <property type="molecule type" value="Genomic_DNA"/>
</dbReference>
<comment type="caution">
    <text evidence="2">The sequence shown here is derived from an EMBL/GenBank/DDBJ whole genome shotgun (WGS) entry which is preliminary data.</text>
</comment>
<evidence type="ECO:0000256" key="1">
    <source>
        <dbReference type="SAM" id="MobiDB-lite"/>
    </source>
</evidence>
<evidence type="ECO:0000313" key="3">
    <source>
        <dbReference type="Proteomes" id="UP000225706"/>
    </source>
</evidence>